<accession>A0A8D8GYW5</accession>
<dbReference type="EMBL" id="HBUE01296549">
    <property type="protein sequence ID" value="CAG6576706.1"/>
    <property type="molecule type" value="Transcribed_RNA"/>
</dbReference>
<protein>
    <submittedName>
        <fullName evidence="1">(northern house mosquito) hypothetical protein</fullName>
    </submittedName>
</protein>
<sequence length="114" mass="12522">MWIIPDCSGFLVFLDSGDRLSSSSESSWVCCLFCFLSNAFFWALVKLDIPAVLFFLRSANSFFTFSSSITAFLACANSFRVPLSSARAFLVAASSCRRALTVSDSSFCAFAKRC</sequence>
<dbReference type="AlphaFoldDB" id="A0A8D8GYW5"/>
<proteinExistence type="predicted"/>
<dbReference type="EMBL" id="HBUE01190662">
    <property type="protein sequence ID" value="CAG6525017.1"/>
    <property type="molecule type" value="Transcribed_RNA"/>
</dbReference>
<organism evidence="1">
    <name type="scientific">Culex pipiens</name>
    <name type="common">House mosquito</name>
    <dbReference type="NCBI Taxonomy" id="7175"/>
    <lineage>
        <taxon>Eukaryota</taxon>
        <taxon>Metazoa</taxon>
        <taxon>Ecdysozoa</taxon>
        <taxon>Arthropoda</taxon>
        <taxon>Hexapoda</taxon>
        <taxon>Insecta</taxon>
        <taxon>Pterygota</taxon>
        <taxon>Neoptera</taxon>
        <taxon>Endopterygota</taxon>
        <taxon>Diptera</taxon>
        <taxon>Nematocera</taxon>
        <taxon>Culicoidea</taxon>
        <taxon>Culicidae</taxon>
        <taxon>Culicinae</taxon>
        <taxon>Culicini</taxon>
        <taxon>Culex</taxon>
        <taxon>Culex</taxon>
    </lineage>
</organism>
<reference evidence="1" key="1">
    <citation type="submission" date="2021-05" db="EMBL/GenBank/DDBJ databases">
        <authorList>
            <person name="Alioto T."/>
            <person name="Alioto T."/>
            <person name="Gomez Garrido J."/>
        </authorList>
    </citation>
    <scope>NUCLEOTIDE SEQUENCE</scope>
</reference>
<evidence type="ECO:0000313" key="1">
    <source>
        <dbReference type="EMBL" id="CAG6525017.1"/>
    </source>
</evidence>
<name>A0A8D8GYW5_CULPI</name>